<evidence type="ECO:0000256" key="1">
    <source>
        <dbReference type="SAM" id="MobiDB-lite"/>
    </source>
</evidence>
<comment type="caution">
    <text evidence="2">The sequence shown here is derived from an EMBL/GenBank/DDBJ whole genome shotgun (WGS) entry which is preliminary data.</text>
</comment>
<evidence type="ECO:0000313" key="2">
    <source>
        <dbReference type="EMBL" id="PIK47614.1"/>
    </source>
</evidence>
<feature type="compositionally biased region" description="Acidic residues" evidence="1">
    <location>
        <begin position="78"/>
        <end position="89"/>
    </location>
</feature>
<feature type="region of interest" description="Disordered" evidence="1">
    <location>
        <begin position="68"/>
        <end position="90"/>
    </location>
</feature>
<dbReference type="Proteomes" id="UP000230750">
    <property type="component" value="Unassembled WGS sequence"/>
</dbReference>
<keyword evidence="3" id="KW-1185">Reference proteome</keyword>
<evidence type="ECO:0000313" key="3">
    <source>
        <dbReference type="Proteomes" id="UP000230750"/>
    </source>
</evidence>
<proteinExistence type="predicted"/>
<dbReference type="EMBL" id="MRZV01000570">
    <property type="protein sequence ID" value="PIK47614.1"/>
    <property type="molecule type" value="Genomic_DNA"/>
</dbReference>
<accession>A0A2G8KHZ3</accession>
<organism evidence="2 3">
    <name type="scientific">Stichopus japonicus</name>
    <name type="common">Sea cucumber</name>
    <dbReference type="NCBI Taxonomy" id="307972"/>
    <lineage>
        <taxon>Eukaryota</taxon>
        <taxon>Metazoa</taxon>
        <taxon>Echinodermata</taxon>
        <taxon>Eleutherozoa</taxon>
        <taxon>Echinozoa</taxon>
        <taxon>Holothuroidea</taxon>
        <taxon>Aspidochirotacea</taxon>
        <taxon>Aspidochirotida</taxon>
        <taxon>Stichopodidae</taxon>
        <taxon>Apostichopus</taxon>
    </lineage>
</organism>
<sequence length="191" mass="21262">MNVSHVLEEAKKLFFPDGLSPKGTLADFKFEMMDVRKLPFVNNPTIEEMYETTKLSVLRMYISTKEIERDESTSGEASSEEADQVQDVDETVHVSDDSGDEIPAIDLHVMTDVGSEVTVGTSQQVMTELSDLTTYEESEINLSGHPSNELPSGTPTIVFRPSALAASDSHIDDKHTKKTFVIRRNMFLKTS</sequence>
<gene>
    <name evidence="2" type="ORF">BSL78_15520</name>
</gene>
<dbReference type="AlphaFoldDB" id="A0A2G8KHZ3"/>
<reference evidence="2 3" key="1">
    <citation type="journal article" date="2017" name="PLoS Biol.">
        <title>The sea cucumber genome provides insights into morphological evolution and visceral regeneration.</title>
        <authorList>
            <person name="Zhang X."/>
            <person name="Sun L."/>
            <person name="Yuan J."/>
            <person name="Sun Y."/>
            <person name="Gao Y."/>
            <person name="Zhang L."/>
            <person name="Li S."/>
            <person name="Dai H."/>
            <person name="Hamel J.F."/>
            <person name="Liu C."/>
            <person name="Yu Y."/>
            <person name="Liu S."/>
            <person name="Lin W."/>
            <person name="Guo K."/>
            <person name="Jin S."/>
            <person name="Xu P."/>
            <person name="Storey K.B."/>
            <person name="Huan P."/>
            <person name="Zhang T."/>
            <person name="Zhou Y."/>
            <person name="Zhang J."/>
            <person name="Lin C."/>
            <person name="Li X."/>
            <person name="Xing L."/>
            <person name="Huo D."/>
            <person name="Sun M."/>
            <person name="Wang L."/>
            <person name="Mercier A."/>
            <person name="Li F."/>
            <person name="Yang H."/>
            <person name="Xiang J."/>
        </authorList>
    </citation>
    <scope>NUCLEOTIDE SEQUENCE [LARGE SCALE GENOMIC DNA]</scope>
    <source>
        <strain evidence="2">Shaxun</strain>
        <tissue evidence="2">Muscle</tissue>
    </source>
</reference>
<protein>
    <submittedName>
        <fullName evidence="2">Uncharacterized protein</fullName>
    </submittedName>
</protein>
<dbReference type="OrthoDB" id="10038899at2759"/>
<name>A0A2G8KHZ3_STIJA</name>